<reference evidence="1" key="1">
    <citation type="submission" date="2023-03" db="EMBL/GenBank/DDBJ databases">
        <title>Massive genome expansion in bonnet fungi (Mycena s.s.) driven by repeated elements and novel gene families across ecological guilds.</title>
        <authorList>
            <consortium name="Lawrence Berkeley National Laboratory"/>
            <person name="Harder C.B."/>
            <person name="Miyauchi S."/>
            <person name="Viragh M."/>
            <person name="Kuo A."/>
            <person name="Thoen E."/>
            <person name="Andreopoulos B."/>
            <person name="Lu D."/>
            <person name="Skrede I."/>
            <person name="Drula E."/>
            <person name="Henrissat B."/>
            <person name="Morin E."/>
            <person name="Kohler A."/>
            <person name="Barry K."/>
            <person name="LaButti K."/>
            <person name="Morin E."/>
            <person name="Salamov A."/>
            <person name="Lipzen A."/>
            <person name="Mereny Z."/>
            <person name="Hegedus B."/>
            <person name="Baldrian P."/>
            <person name="Stursova M."/>
            <person name="Weitz H."/>
            <person name="Taylor A."/>
            <person name="Grigoriev I.V."/>
            <person name="Nagy L.G."/>
            <person name="Martin F."/>
            <person name="Kauserud H."/>
        </authorList>
    </citation>
    <scope>NUCLEOTIDE SEQUENCE</scope>
    <source>
        <strain evidence="1">CBHHK002</strain>
    </source>
</reference>
<feature type="non-terminal residue" evidence="1">
    <location>
        <position position="1"/>
    </location>
</feature>
<name>A0AAD6ZUQ9_9AGAR</name>
<dbReference type="Proteomes" id="UP001218218">
    <property type="component" value="Unassembled WGS sequence"/>
</dbReference>
<gene>
    <name evidence="1" type="ORF">DFH08DRAFT_705205</name>
</gene>
<comment type="caution">
    <text evidence="1">The sequence shown here is derived from an EMBL/GenBank/DDBJ whole genome shotgun (WGS) entry which is preliminary data.</text>
</comment>
<sequence>QYCPPAAREFTSQEISAGLDCVNRQSFVHRLVDHPLGSIVEYPETGTSIGTGIAHRFSVDPANFHHPRESFQYSLGDSQGGDSHVHCGQLLLGRTGLPAVCFHKKLSAGKGLKYCSARSLHPLAPGLQLDAIADAKKEIFVKTLGLYCVLAEKGCAFDLQSDDSDSETRTKVIRDSRRKKTSRSFCKGKLEMCFDEYQRSFIQCEHRKNTDKAHLILRTLDEFDITYLHALLENDSKVIDEREELARQFGYGPRAPCSFTASPSAQKELCPYWHRDSGKLARGVLQRTAGNCTAKFDIYTPDDLSDCPFVVVICRNLHTHPPPHPVKTPPPLLEVFRSLLLDLDWKLADATPRKLMLDSGFISGLRHSLGWTKPFDPPLAALHPSYGNLDHIRRYIDELRKVLFPDGTGFEGAQLLAAEHRGLPEEEQYVWCAEKHTLADGKTFYLVICMLRSMSALLMRSKKLSLDTAFKRLNGKWQEFEMETWEVDHMKSIIGTRAFTTSQSAEAHLILFTRIFEIAHADTGIPCRFRHIHGEGFEIWITDAHKGQALGRYLWRRDVLPEAMCTSWRCLLPDGAGRLLRTLDPCDHLRRFLRLCTTHYKRNIRELRPYTTPQVRAAMLSLSSSQVHPDLESAFRIIENGGRKAKAWLKDKRTGSKFALPALYQPHSLIPLEIWKSAPSTSNGNEQSHRNVNRDGVNLTMLGGIMRSMQYDARAMGALELHASQGIYARDQTATHFRRQQRSVNRHGELLCRIIFRVDINFAQQLLCKHG</sequence>
<dbReference type="EMBL" id="JARIHO010000028">
    <property type="protein sequence ID" value="KAJ7339183.1"/>
    <property type="molecule type" value="Genomic_DNA"/>
</dbReference>
<proteinExistence type="predicted"/>
<organism evidence="1 2">
    <name type="scientific">Mycena albidolilacea</name>
    <dbReference type="NCBI Taxonomy" id="1033008"/>
    <lineage>
        <taxon>Eukaryota</taxon>
        <taxon>Fungi</taxon>
        <taxon>Dikarya</taxon>
        <taxon>Basidiomycota</taxon>
        <taxon>Agaricomycotina</taxon>
        <taxon>Agaricomycetes</taxon>
        <taxon>Agaricomycetidae</taxon>
        <taxon>Agaricales</taxon>
        <taxon>Marasmiineae</taxon>
        <taxon>Mycenaceae</taxon>
        <taxon>Mycena</taxon>
    </lineage>
</organism>
<evidence type="ECO:0000313" key="1">
    <source>
        <dbReference type="EMBL" id="KAJ7339183.1"/>
    </source>
</evidence>
<protein>
    <submittedName>
        <fullName evidence="1">Uncharacterized protein</fullName>
    </submittedName>
</protein>
<keyword evidence="2" id="KW-1185">Reference proteome</keyword>
<evidence type="ECO:0000313" key="2">
    <source>
        <dbReference type="Proteomes" id="UP001218218"/>
    </source>
</evidence>
<accession>A0AAD6ZUQ9</accession>
<dbReference type="AlphaFoldDB" id="A0AAD6ZUQ9"/>